<comment type="caution">
    <text evidence="1">The sequence shown here is derived from an EMBL/GenBank/DDBJ whole genome shotgun (WGS) entry which is preliminary data.</text>
</comment>
<evidence type="ECO:0000313" key="2">
    <source>
        <dbReference type="Proteomes" id="UP001501323"/>
    </source>
</evidence>
<dbReference type="Proteomes" id="UP001501323">
    <property type="component" value="Unassembled WGS sequence"/>
</dbReference>
<organism evidence="1 2">
    <name type="scientific">Luteimonas vadosa</name>
    <dbReference type="NCBI Taxonomy" id="1165507"/>
    <lineage>
        <taxon>Bacteria</taxon>
        <taxon>Pseudomonadati</taxon>
        <taxon>Pseudomonadota</taxon>
        <taxon>Gammaproteobacteria</taxon>
        <taxon>Lysobacterales</taxon>
        <taxon>Lysobacteraceae</taxon>
        <taxon>Luteimonas</taxon>
    </lineage>
</organism>
<keyword evidence="2" id="KW-1185">Reference proteome</keyword>
<sequence>MRGMNRPPGAAGRCHLYVFPFTWEDYGKLGFSRDPLARLQALHHRWYDCFDLDRGALVATETERDARDLELRLRHALRVYNAPAPLTIRPQGAGHTEWYRGAEAALMAEVEALRREGYVVHAPLRPWLRQALVARGELLYDWTLAQLPLGAWRDFDPDDAAQVLVRDVLDGYRALDIPLAPLLAPEVLAWHGRCDRVAHGDRR</sequence>
<evidence type="ECO:0000313" key="1">
    <source>
        <dbReference type="EMBL" id="GAA4863155.1"/>
    </source>
</evidence>
<reference evidence="2" key="1">
    <citation type="journal article" date="2019" name="Int. J. Syst. Evol. Microbiol.">
        <title>The Global Catalogue of Microorganisms (GCM) 10K type strain sequencing project: providing services to taxonomists for standard genome sequencing and annotation.</title>
        <authorList>
            <consortium name="The Broad Institute Genomics Platform"/>
            <consortium name="The Broad Institute Genome Sequencing Center for Infectious Disease"/>
            <person name="Wu L."/>
            <person name="Ma J."/>
        </authorList>
    </citation>
    <scope>NUCLEOTIDE SEQUENCE [LARGE SCALE GENOMIC DNA]</scope>
    <source>
        <strain evidence="2">JCM 18392</strain>
    </source>
</reference>
<dbReference type="EMBL" id="BAABJY010000002">
    <property type="protein sequence ID" value="GAA4863155.1"/>
    <property type="molecule type" value="Genomic_DNA"/>
</dbReference>
<gene>
    <name evidence="1" type="ORF">GCM10023332_14100</name>
</gene>
<proteinExistence type="predicted"/>
<name>A0ABP9DY37_9GAMM</name>
<accession>A0ABP9DY37</accession>
<protein>
    <submittedName>
        <fullName evidence="1">GIY-YIG nuclease family protein</fullName>
    </submittedName>
</protein>